<dbReference type="RefSeq" id="WP_108309061.1">
    <property type="nucleotide sequence ID" value="NZ_CP020921.1"/>
</dbReference>
<name>A0A2R4W0J9_THEAF</name>
<dbReference type="OrthoDB" id="9802248at2"/>
<dbReference type="GO" id="GO:0046872">
    <property type="term" value="F:metal ion binding"/>
    <property type="evidence" value="ECO:0007669"/>
    <property type="project" value="UniProtKB-KW"/>
</dbReference>
<accession>A0A2R4W0J9</accession>
<evidence type="ECO:0000256" key="2">
    <source>
        <dbReference type="ARBA" id="ARBA00022723"/>
    </source>
</evidence>
<keyword evidence="7" id="KW-1185">Reference proteome</keyword>
<evidence type="ECO:0000313" key="7">
    <source>
        <dbReference type="Proteomes" id="UP000244792"/>
    </source>
</evidence>
<evidence type="ECO:0000256" key="3">
    <source>
        <dbReference type="ARBA" id="ARBA00022801"/>
    </source>
</evidence>
<dbReference type="CDD" id="cd06262">
    <property type="entry name" value="metallo-hydrolase-like_MBL-fold"/>
    <property type="match status" value="1"/>
</dbReference>
<reference evidence="6 7" key="1">
    <citation type="submission" date="2017-04" db="EMBL/GenBank/DDBJ databases">
        <title>Genomic insights into metabolism of Thermodesulfobium acidiphilum.</title>
        <authorList>
            <person name="Toshchakov S.V."/>
            <person name="Frolov E.N."/>
            <person name="Kublanov I.V."/>
            <person name="Samarov N.I."/>
            <person name="Novikov A."/>
            <person name="Lebedinsky A.V."/>
            <person name="Bonch-Osmolovskaya E.A."/>
            <person name="Chernyh N.A."/>
        </authorList>
    </citation>
    <scope>NUCLEOTIDE SEQUENCE [LARGE SCALE GENOMIC DNA]</scope>
    <source>
        <strain evidence="6 7">3127-1</strain>
    </source>
</reference>
<dbReference type="InterPro" id="IPR001279">
    <property type="entry name" value="Metallo-B-lactamas"/>
</dbReference>
<comment type="cofactor">
    <cofactor evidence="1">
        <name>Zn(2+)</name>
        <dbReference type="ChEBI" id="CHEBI:29105"/>
    </cofactor>
</comment>
<dbReference type="AlphaFoldDB" id="A0A2R4W0J9"/>
<keyword evidence="4" id="KW-0862">Zinc</keyword>
<dbReference type="GO" id="GO:0016787">
    <property type="term" value="F:hydrolase activity"/>
    <property type="evidence" value="ECO:0007669"/>
    <property type="project" value="UniProtKB-KW"/>
</dbReference>
<proteinExistence type="predicted"/>
<evidence type="ECO:0000313" key="6">
    <source>
        <dbReference type="EMBL" id="AWB10246.1"/>
    </source>
</evidence>
<sequence length="204" mass="23022">MMKIKALSVGFIGANCYIIDFDDNNIALIDPGDEGERISREFDGKKLKWILLTHGHADHIMAVNMLKEKFNPKIIVSINEKEIIENPELNLSKQFGIPCSVKADLYVQEGIIKLDSHKVRVLETPGHTPGSVIYIIENYMFTGDTLFKDSIGRMDLPGGDKALMKKTLRRLSEIEVDYTVLPGHGPSTSLKREQKNNPYFISFL</sequence>
<dbReference type="InterPro" id="IPR051453">
    <property type="entry name" value="MBL_Glyoxalase_II"/>
</dbReference>
<dbReference type="PANTHER" id="PTHR46233:SF3">
    <property type="entry name" value="HYDROXYACYLGLUTATHIONE HYDROLASE GLOC"/>
    <property type="match status" value="1"/>
</dbReference>
<evidence type="ECO:0000259" key="5">
    <source>
        <dbReference type="SMART" id="SM00849"/>
    </source>
</evidence>
<protein>
    <submittedName>
        <fullName evidence="6">Glyoxylase, beta-lactamase superfamily II</fullName>
    </submittedName>
</protein>
<dbReference type="SMART" id="SM00849">
    <property type="entry name" value="Lactamase_B"/>
    <property type="match status" value="1"/>
</dbReference>
<organism evidence="6 7">
    <name type="scientific">Thermodesulfobium acidiphilum</name>
    <dbReference type="NCBI Taxonomy" id="1794699"/>
    <lineage>
        <taxon>Bacteria</taxon>
        <taxon>Pseudomonadati</taxon>
        <taxon>Thermodesulfobiota</taxon>
        <taxon>Thermodesulfobiia</taxon>
        <taxon>Thermodesulfobiales</taxon>
        <taxon>Thermodesulfobiaceae</taxon>
        <taxon>Thermodesulfobium</taxon>
    </lineage>
</organism>
<feature type="domain" description="Metallo-beta-lactamase" evidence="5">
    <location>
        <begin position="13"/>
        <end position="184"/>
    </location>
</feature>
<evidence type="ECO:0000256" key="1">
    <source>
        <dbReference type="ARBA" id="ARBA00001947"/>
    </source>
</evidence>
<dbReference type="Pfam" id="PF00753">
    <property type="entry name" value="Lactamase_B"/>
    <property type="match status" value="1"/>
</dbReference>
<dbReference type="KEGG" id="taci:TDSAC_0889"/>
<gene>
    <name evidence="6" type="ORF">TDSAC_0889</name>
</gene>
<dbReference type="Gene3D" id="3.60.15.10">
    <property type="entry name" value="Ribonuclease Z/Hydroxyacylglutathione hydrolase-like"/>
    <property type="match status" value="1"/>
</dbReference>
<dbReference type="SUPFAM" id="SSF56281">
    <property type="entry name" value="Metallo-hydrolase/oxidoreductase"/>
    <property type="match status" value="1"/>
</dbReference>
<dbReference type="InterPro" id="IPR036866">
    <property type="entry name" value="RibonucZ/Hydroxyglut_hydro"/>
</dbReference>
<evidence type="ECO:0000256" key="4">
    <source>
        <dbReference type="ARBA" id="ARBA00022833"/>
    </source>
</evidence>
<keyword evidence="2" id="KW-0479">Metal-binding</keyword>
<keyword evidence="3" id="KW-0378">Hydrolase</keyword>
<dbReference type="PANTHER" id="PTHR46233">
    <property type="entry name" value="HYDROXYACYLGLUTATHIONE HYDROLASE GLOC"/>
    <property type="match status" value="1"/>
</dbReference>
<dbReference type="EMBL" id="CP020921">
    <property type="protein sequence ID" value="AWB10246.1"/>
    <property type="molecule type" value="Genomic_DNA"/>
</dbReference>
<dbReference type="Proteomes" id="UP000244792">
    <property type="component" value="Chromosome"/>
</dbReference>